<feature type="domain" description="ABC transporter" evidence="5">
    <location>
        <begin position="20"/>
        <end position="252"/>
    </location>
</feature>
<dbReference type="Gene3D" id="3.40.50.300">
    <property type="entry name" value="P-loop containing nucleotide triphosphate hydrolases"/>
    <property type="match status" value="1"/>
</dbReference>
<dbReference type="GO" id="GO:0005524">
    <property type="term" value="F:ATP binding"/>
    <property type="evidence" value="ECO:0007669"/>
    <property type="project" value="UniProtKB-KW"/>
</dbReference>
<protein>
    <submittedName>
        <fullName evidence="6">ABC transporter ATP-binding protein</fullName>
    </submittedName>
</protein>
<keyword evidence="4 6" id="KW-0067">ATP-binding</keyword>
<dbReference type="Pfam" id="PF00005">
    <property type="entry name" value="ABC_tran"/>
    <property type="match status" value="1"/>
</dbReference>
<dbReference type="KEGG" id="eaj:Q3M24_06485"/>
<dbReference type="CDD" id="cd03225">
    <property type="entry name" value="ABC_cobalt_CbiO_domain1"/>
    <property type="match status" value="1"/>
</dbReference>
<reference evidence="6" key="2">
    <citation type="submission" date="2024-06" db="EMBL/GenBank/DDBJ databases">
        <authorList>
            <person name="Plum-Jensen L.E."/>
            <person name="Schramm A."/>
            <person name="Marshall I.P.G."/>
        </authorList>
    </citation>
    <scope>NUCLEOTIDE SEQUENCE</scope>
    <source>
        <strain evidence="6">Rat1</strain>
    </source>
</reference>
<dbReference type="InterPro" id="IPR015856">
    <property type="entry name" value="ABC_transpr_CbiO/EcfA_su"/>
</dbReference>
<sequence length="268" mass="30356">MLINNAMQPEKKFDSRPHLIELRDICFHYPGTDLQLLQGINFFLERQQRVGLVGPNGSGKTSLFHVIMGLLKPESGLVLFNGEEMHDKEDFRKLRRKVGLLFQDSDDQLFSPTVLEDVAFGPLNFGATPQEAREIARQTLYELKLEHLEQRITHQLSGGEKKMVSLATILAMRPDALLLDEPTNNLDAATRSRLIEVMNGLDLALLIISHDWSLLADTCYEVCAMDLGQVTMNDLSYLHDHRHSHPYGRQPHAHLNNVQSLPENAELS</sequence>
<dbReference type="InterPro" id="IPR050095">
    <property type="entry name" value="ECF_ABC_transporter_ATP-bd"/>
</dbReference>
<dbReference type="PANTHER" id="PTHR43553:SF24">
    <property type="entry name" value="ENERGY-COUPLING FACTOR TRANSPORTER ATP-BINDING PROTEIN ECFA1"/>
    <property type="match status" value="1"/>
</dbReference>
<evidence type="ECO:0000256" key="3">
    <source>
        <dbReference type="ARBA" id="ARBA00022741"/>
    </source>
</evidence>
<dbReference type="EMBL" id="CP159373">
    <property type="protein sequence ID" value="XCN74387.1"/>
    <property type="molecule type" value="Genomic_DNA"/>
</dbReference>
<keyword evidence="2" id="KW-0813">Transport</keyword>
<gene>
    <name evidence="6" type="ORF">Q3M24_06485</name>
</gene>
<evidence type="ECO:0000256" key="4">
    <source>
        <dbReference type="ARBA" id="ARBA00022840"/>
    </source>
</evidence>
<reference evidence="6" key="1">
    <citation type="journal article" date="2024" name="Syst. Appl. Microbiol.">
        <title>First single-strain enrichments of Electrothrix cable bacteria, description of E. aestuarii sp. nov. and E. rattekaaiensis sp. nov., and proposal of a cable bacteria taxonomy following the rules of the SeqCode.</title>
        <authorList>
            <person name="Plum-Jensen L.E."/>
            <person name="Schramm A."/>
            <person name="Marshall I.P.G."/>
        </authorList>
    </citation>
    <scope>NUCLEOTIDE SEQUENCE</scope>
    <source>
        <strain evidence="6">Rat1</strain>
    </source>
</reference>
<comment type="similarity">
    <text evidence="1">Belongs to the ABC transporter superfamily.</text>
</comment>
<dbReference type="SUPFAM" id="SSF52540">
    <property type="entry name" value="P-loop containing nucleoside triphosphate hydrolases"/>
    <property type="match status" value="1"/>
</dbReference>
<dbReference type="GO" id="GO:0043190">
    <property type="term" value="C:ATP-binding cassette (ABC) transporter complex"/>
    <property type="evidence" value="ECO:0007669"/>
    <property type="project" value="TreeGrafter"/>
</dbReference>
<dbReference type="InterPro" id="IPR003439">
    <property type="entry name" value="ABC_transporter-like_ATP-bd"/>
</dbReference>
<organism evidence="6">
    <name type="scientific">Candidatus Electrothrix aestuarii</name>
    <dbReference type="NCBI Taxonomy" id="3062594"/>
    <lineage>
        <taxon>Bacteria</taxon>
        <taxon>Pseudomonadati</taxon>
        <taxon>Thermodesulfobacteriota</taxon>
        <taxon>Desulfobulbia</taxon>
        <taxon>Desulfobulbales</taxon>
        <taxon>Desulfobulbaceae</taxon>
        <taxon>Candidatus Electrothrix</taxon>
    </lineage>
</organism>
<dbReference type="InterPro" id="IPR027417">
    <property type="entry name" value="P-loop_NTPase"/>
</dbReference>
<name>A0AAU8M009_9BACT</name>
<dbReference type="GO" id="GO:0016887">
    <property type="term" value="F:ATP hydrolysis activity"/>
    <property type="evidence" value="ECO:0007669"/>
    <property type="project" value="InterPro"/>
</dbReference>
<keyword evidence="3" id="KW-0547">Nucleotide-binding</keyword>
<dbReference type="InterPro" id="IPR003593">
    <property type="entry name" value="AAA+_ATPase"/>
</dbReference>
<dbReference type="SMART" id="SM00382">
    <property type="entry name" value="AAA"/>
    <property type="match status" value="1"/>
</dbReference>
<evidence type="ECO:0000259" key="5">
    <source>
        <dbReference type="PROSITE" id="PS50893"/>
    </source>
</evidence>
<proteinExistence type="inferred from homology"/>
<evidence type="ECO:0000256" key="2">
    <source>
        <dbReference type="ARBA" id="ARBA00022448"/>
    </source>
</evidence>
<dbReference type="GO" id="GO:0042626">
    <property type="term" value="F:ATPase-coupled transmembrane transporter activity"/>
    <property type="evidence" value="ECO:0007669"/>
    <property type="project" value="TreeGrafter"/>
</dbReference>
<evidence type="ECO:0000256" key="1">
    <source>
        <dbReference type="ARBA" id="ARBA00005417"/>
    </source>
</evidence>
<dbReference type="InterPro" id="IPR017871">
    <property type="entry name" value="ABC_transporter-like_CS"/>
</dbReference>
<accession>A0AAU8M009</accession>
<dbReference type="PANTHER" id="PTHR43553">
    <property type="entry name" value="HEAVY METAL TRANSPORTER"/>
    <property type="match status" value="1"/>
</dbReference>
<evidence type="ECO:0000313" key="6">
    <source>
        <dbReference type="EMBL" id="XCN74387.1"/>
    </source>
</evidence>
<dbReference type="PROSITE" id="PS00211">
    <property type="entry name" value="ABC_TRANSPORTER_1"/>
    <property type="match status" value="1"/>
</dbReference>
<dbReference type="PROSITE" id="PS50893">
    <property type="entry name" value="ABC_TRANSPORTER_2"/>
    <property type="match status" value="1"/>
</dbReference>
<dbReference type="AlphaFoldDB" id="A0AAU8M009"/>